<feature type="transmembrane region" description="Helical" evidence="1">
    <location>
        <begin position="61"/>
        <end position="81"/>
    </location>
</feature>
<keyword evidence="1" id="KW-0472">Membrane</keyword>
<evidence type="ECO:0000256" key="1">
    <source>
        <dbReference type="SAM" id="Phobius"/>
    </source>
</evidence>
<keyword evidence="1" id="KW-0812">Transmembrane</keyword>
<accession>A0A6A4SHI5</accession>
<evidence type="ECO:0000313" key="2">
    <source>
        <dbReference type="EMBL" id="KAF0029842.1"/>
    </source>
</evidence>
<dbReference type="EMBL" id="VEVO01000016">
    <property type="protein sequence ID" value="KAF0029842.1"/>
    <property type="molecule type" value="Genomic_DNA"/>
</dbReference>
<dbReference type="AlphaFoldDB" id="A0A6A4SHI5"/>
<evidence type="ECO:0000313" key="3">
    <source>
        <dbReference type="Proteomes" id="UP000438429"/>
    </source>
</evidence>
<dbReference type="Proteomes" id="UP000438429">
    <property type="component" value="Unassembled WGS sequence"/>
</dbReference>
<proteinExistence type="predicted"/>
<keyword evidence="1" id="KW-1133">Transmembrane helix</keyword>
<feature type="transmembrane region" description="Helical" evidence="1">
    <location>
        <begin position="26"/>
        <end position="49"/>
    </location>
</feature>
<organism evidence="2 3">
    <name type="scientific">Scophthalmus maximus</name>
    <name type="common">Turbot</name>
    <name type="synonym">Psetta maxima</name>
    <dbReference type="NCBI Taxonomy" id="52904"/>
    <lineage>
        <taxon>Eukaryota</taxon>
        <taxon>Metazoa</taxon>
        <taxon>Chordata</taxon>
        <taxon>Craniata</taxon>
        <taxon>Vertebrata</taxon>
        <taxon>Euteleostomi</taxon>
        <taxon>Actinopterygii</taxon>
        <taxon>Neopterygii</taxon>
        <taxon>Teleostei</taxon>
        <taxon>Neoteleostei</taxon>
        <taxon>Acanthomorphata</taxon>
        <taxon>Carangaria</taxon>
        <taxon>Pleuronectiformes</taxon>
        <taxon>Pleuronectoidei</taxon>
        <taxon>Scophthalmidae</taxon>
        <taxon>Scophthalmus</taxon>
    </lineage>
</organism>
<name>A0A6A4SHI5_SCOMX</name>
<gene>
    <name evidence="2" type="ORF">F2P81_018947</name>
</gene>
<reference evidence="2 3" key="1">
    <citation type="submission" date="2019-06" db="EMBL/GenBank/DDBJ databases">
        <title>Draft genomes of female and male turbot (Scophthalmus maximus).</title>
        <authorList>
            <person name="Xu H."/>
            <person name="Xu X.-W."/>
            <person name="Shao C."/>
            <person name="Chen S."/>
        </authorList>
    </citation>
    <scope>NUCLEOTIDE SEQUENCE [LARGE SCALE GENOMIC DNA]</scope>
    <source>
        <strain evidence="2">Ysfricsl-2016a</strain>
        <tissue evidence="2">Blood</tissue>
    </source>
</reference>
<sequence length="162" mass="18106">MCRPCSVDSCGFRFAACPSPFTVSGLLVVLLPSGCCLVLVLSLVVLFYFLGHTTTFTFFKLAKLQSFFFFFFSVVLPSVALDLEPHVDALLISGASHLGPHALTSCPRPLRDHGLAPTSVLQIFNSFRGEKIQKVEELTIDSPQKQTLRRYSVQRNFRYRDV</sequence>
<protein>
    <submittedName>
        <fullName evidence="2">Uncharacterized protein</fullName>
    </submittedName>
</protein>
<comment type="caution">
    <text evidence="2">The sequence shown here is derived from an EMBL/GenBank/DDBJ whole genome shotgun (WGS) entry which is preliminary data.</text>
</comment>